<feature type="coiled-coil region" evidence="1">
    <location>
        <begin position="65"/>
        <end position="101"/>
    </location>
</feature>
<dbReference type="EMBL" id="CP010415">
    <property type="protein sequence ID" value="AJE20176.1"/>
    <property type="molecule type" value="Genomic_DNA"/>
</dbReference>
<proteinExistence type="predicted"/>
<dbReference type="Pfam" id="PF09350">
    <property type="entry name" value="DJC28_CD"/>
    <property type="match status" value="1"/>
</dbReference>
<reference evidence="3 4" key="1">
    <citation type="journal article" date="2015" name="PLoS ONE">
        <title>Azotobacter Genomes: The Genome of Azotobacter chroococcum NCIMB 8003 (ATCC 4412).</title>
        <authorList>
            <person name="Robson R.L."/>
            <person name="Jones R."/>
            <person name="Robson R.M."/>
            <person name="Schwartz A."/>
            <person name="Richardson T.H."/>
        </authorList>
    </citation>
    <scope>NUCLEOTIDE SEQUENCE [LARGE SCALE GENOMIC DNA]</scope>
    <source>
        <strain evidence="3 4">NCIMB 8003</strain>
    </source>
</reference>
<dbReference type="HOGENOM" id="CLU_2207824_0_0_6"/>
<keyword evidence="4" id="KW-1185">Reference proteome</keyword>
<feature type="domain" description="DnaJ homologue subfamily C member 28 conserved" evidence="2">
    <location>
        <begin position="10"/>
        <end position="72"/>
    </location>
</feature>
<keyword evidence="1" id="KW-0175">Coiled coil</keyword>
<dbReference type="KEGG" id="acx:Achr_6770"/>
<protein>
    <recommendedName>
        <fullName evidence="2">DnaJ homologue subfamily C member 28 conserved domain-containing protein</fullName>
    </recommendedName>
</protein>
<evidence type="ECO:0000313" key="4">
    <source>
        <dbReference type="Proteomes" id="UP000068210"/>
    </source>
</evidence>
<name>A0A0C4WJV3_9GAMM</name>
<evidence type="ECO:0000313" key="3">
    <source>
        <dbReference type="EMBL" id="AJE20176.1"/>
    </source>
</evidence>
<evidence type="ECO:0000256" key="1">
    <source>
        <dbReference type="SAM" id="Coils"/>
    </source>
</evidence>
<dbReference type="GeneID" id="61929721"/>
<dbReference type="AlphaFoldDB" id="A0A0C4WJV3"/>
<dbReference type="Proteomes" id="UP000068210">
    <property type="component" value="Chromosome"/>
</dbReference>
<organism evidence="3 4">
    <name type="scientific">Azotobacter chroococcum NCIMB 8003</name>
    <dbReference type="NCBI Taxonomy" id="1328314"/>
    <lineage>
        <taxon>Bacteria</taxon>
        <taxon>Pseudomonadati</taxon>
        <taxon>Pseudomonadota</taxon>
        <taxon>Gammaproteobacteria</taxon>
        <taxon>Pseudomonadales</taxon>
        <taxon>Pseudomonadaceae</taxon>
        <taxon>Azotobacter</taxon>
    </lineage>
</organism>
<dbReference type="InterPro" id="IPR018961">
    <property type="entry name" value="DnaJ_homolog_subfam-C_membr-28"/>
</dbReference>
<evidence type="ECO:0000259" key="2">
    <source>
        <dbReference type="Pfam" id="PF09350"/>
    </source>
</evidence>
<gene>
    <name evidence="3" type="ORF">Achr_6770</name>
</gene>
<accession>A0A0C4WJV3</accession>
<sequence length="108" mass="11907">MKALDDEIGRQLARAIAAGQLRGGAGKPLEIDEAWLQTPPGLRMAFQVLKSAGVQPAEMELFQRRASLRADLAAADDEATRLRLQRQLAELEQDIAFRLEALRRLGQG</sequence>
<dbReference type="RefSeq" id="WP_039801886.1">
    <property type="nucleotide sequence ID" value="NZ_CP010415.1"/>
</dbReference>